<dbReference type="CDD" id="cd00154">
    <property type="entry name" value="Rab"/>
    <property type="match status" value="1"/>
</dbReference>
<comment type="caution">
    <text evidence="2">The sequence shown here is derived from an EMBL/GenBank/DDBJ whole genome shotgun (WGS) entry which is preliminary data.</text>
</comment>
<dbReference type="SMART" id="SM00176">
    <property type="entry name" value="RAN"/>
    <property type="match status" value="1"/>
</dbReference>
<dbReference type="InterPro" id="IPR005225">
    <property type="entry name" value="Small_GTP-bd"/>
</dbReference>
<dbReference type="PANTHER" id="PTHR47978">
    <property type="match status" value="1"/>
</dbReference>
<dbReference type="NCBIfam" id="TIGR00231">
    <property type="entry name" value="small_GTP"/>
    <property type="match status" value="1"/>
</dbReference>
<dbReference type="SMART" id="SM00174">
    <property type="entry name" value="RHO"/>
    <property type="match status" value="1"/>
</dbReference>
<name>X1EWJ1_9ZZZZ</name>
<proteinExistence type="predicted"/>
<dbReference type="Pfam" id="PF00071">
    <property type="entry name" value="Ras"/>
    <property type="match status" value="1"/>
</dbReference>
<dbReference type="GO" id="GO:0005525">
    <property type="term" value="F:GTP binding"/>
    <property type="evidence" value="ECO:0007669"/>
    <property type="project" value="InterPro"/>
</dbReference>
<dbReference type="GO" id="GO:0003924">
    <property type="term" value="F:GTPase activity"/>
    <property type="evidence" value="ECO:0007669"/>
    <property type="project" value="InterPro"/>
</dbReference>
<dbReference type="PROSITE" id="PS51419">
    <property type="entry name" value="RAB"/>
    <property type="match status" value="1"/>
</dbReference>
<evidence type="ECO:0000313" key="2">
    <source>
        <dbReference type="EMBL" id="GAH37771.1"/>
    </source>
</evidence>
<dbReference type="SUPFAM" id="SSF52540">
    <property type="entry name" value="P-loop containing nucleoside triphosphate hydrolases"/>
    <property type="match status" value="1"/>
</dbReference>
<protein>
    <recommendedName>
        <fullName evidence="3">GTP-binding protein</fullName>
    </recommendedName>
</protein>
<evidence type="ECO:0000256" key="1">
    <source>
        <dbReference type="ARBA" id="ARBA00022741"/>
    </source>
</evidence>
<dbReference type="Gene3D" id="3.40.50.300">
    <property type="entry name" value="P-loop containing nucleotide triphosphate hydrolases"/>
    <property type="match status" value="1"/>
</dbReference>
<dbReference type="PRINTS" id="PR00449">
    <property type="entry name" value="RASTRNSFRMNG"/>
</dbReference>
<dbReference type="SMART" id="SM00173">
    <property type="entry name" value="RAS"/>
    <property type="match status" value="1"/>
</dbReference>
<dbReference type="AlphaFoldDB" id="X1EWJ1"/>
<dbReference type="InterPro" id="IPR001806">
    <property type="entry name" value="Small_GTPase"/>
</dbReference>
<keyword evidence="1" id="KW-0547">Nucleotide-binding</keyword>
<dbReference type="PROSITE" id="PS51421">
    <property type="entry name" value="RAS"/>
    <property type="match status" value="1"/>
</dbReference>
<accession>X1EWJ1</accession>
<reference evidence="2" key="1">
    <citation type="journal article" date="2014" name="Front. Microbiol.">
        <title>High frequency of phylogenetically diverse reductive dehalogenase-homologous genes in deep subseafloor sedimentary metagenomes.</title>
        <authorList>
            <person name="Kawai M."/>
            <person name="Futagami T."/>
            <person name="Toyoda A."/>
            <person name="Takaki Y."/>
            <person name="Nishi S."/>
            <person name="Hori S."/>
            <person name="Arai W."/>
            <person name="Tsubouchi T."/>
            <person name="Morono Y."/>
            <person name="Uchiyama I."/>
            <person name="Ito T."/>
            <person name="Fujiyama A."/>
            <person name="Inagaki F."/>
            <person name="Takami H."/>
        </authorList>
    </citation>
    <scope>NUCLEOTIDE SEQUENCE</scope>
    <source>
        <strain evidence="2">Expedition CK06-06</strain>
    </source>
</reference>
<dbReference type="SMART" id="SM00175">
    <property type="entry name" value="RAB"/>
    <property type="match status" value="1"/>
</dbReference>
<dbReference type="EMBL" id="BARU01006850">
    <property type="protein sequence ID" value="GAH37771.1"/>
    <property type="molecule type" value="Genomic_DNA"/>
</dbReference>
<gene>
    <name evidence="2" type="ORF">S03H2_13493</name>
</gene>
<dbReference type="FunFam" id="3.40.50.300:FF:001447">
    <property type="entry name" value="Ras-related protein Rab-1B"/>
    <property type="match status" value="1"/>
</dbReference>
<evidence type="ECO:0008006" key="3">
    <source>
        <dbReference type="Google" id="ProtNLM"/>
    </source>
</evidence>
<sequence length="174" mass="20087">MNETMRDDNQVLVLKILVAGEGNSGKTSLIRRFCEGEFDRKRAHTIGVEFFTKTINLKSGKIKLSIWDLAGQPQYQYIREEFYSGSRATALVFDLNNPDSFRELPKWYKEILNALPQQKFLVIGNKNDLRRKVDIKIPKRFAAFIKAPYIETSAKKGYQVNKMFKYLVGLAISK</sequence>
<dbReference type="InterPro" id="IPR027417">
    <property type="entry name" value="P-loop_NTPase"/>
</dbReference>
<organism evidence="2">
    <name type="scientific">marine sediment metagenome</name>
    <dbReference type="NCBI Taxonomy" id="412755"/>
    <lineage>
        <taxon>unclassified sequences</taxon>
        <taxon>metagenomes</taxon>
        <taxon>ecological metagenomes</taxon>
    </lineage>
</organism>